<dbReference type="Gene3D" id="2.170.15.10">
    <property type="entry name" value="Proaerolysin, chain A, domain 3"/>
    <property type="match status" value="1"/>
</dbReference>
<accession>A0A0X3NTA1</accession>
<sequence length="298" mass="33048">MDSPTFLPRRWGLLCCTSHPPKTDSQPIQKRDMATLLNGTCGNMASESVDINDLILEYVKTSGIPRDLRSRVNFDSPKWGEIVDAKLRVHQKPAEHMATENKASVGRCKSSIIFSSVFTNNTSETQTNNMRSERRTTSMCRMLLTKCVTRGGSLNLQVGPPNTCIQANGGFSKQCSLTKEGEKTMEEELVWSIDSQIVVPPGYRTKADLVITEDEYDGHFRAETIFEGSICVLVKDKKDGSVLCPVVINDLTKVLTPQYGFMPVKDIRGAVSYVNEGRCFCSYGVGQRVDLTETKIAS</sequence>
<name>A0A0X3NTA1_SCHSO</name>
<organism evidence="1">
    <name type="scientific">Schistocephalus solidus</name>
    <name type="common">Tapeworm</name>
    <dbReference type="NCBI Taxonomy" id="70667"/>
    <lineage>
        <taxon>Eukaryota</taxon>
        <taxon>Metazoa</taxon>
        <taxon>Spiralia</taxon>
        <taxon>Lophotrochozoa</taxon>
        <taxon>Platyhelminthes</taxon>
        <taxon>Cestoda</taxon>
        <taxon>Eucestoda</taxon>
        <taxon>Diphyllobothriidea</taxon>
        <taxon>Diphyllobothriidae</taxon>
        <taxon>Schistocephalus</taxon>
    </lineage>
</organism>
<reference evidence="1" key="1">
    <citation type="submission" date="2016-01" db="EMBL/GenBank/DDBJ databases">
        <title>Reference transcriptome for the parasite Schistocephalus solidus: insights into the molecular evolution of parasitism.</title>
        <authorList>
            <person name="Hebert F.O."/>
            <person name="Grambauer S."/>
            <person name="Barber I."/>
            <person name="Landry C.R."/>
            <person name="Aubin-Horth N."/>
        </authorList>
    </citation>
    <scope>NUCLEOTIDE SEQUENCE</scope>
</reference>
<protein>
    <submittedName>
        <fullName evidence="1">Uncharacterized protein</fullName>
    </submittedName>
</protein>
<dbReference type="PANTHER" id="PTHR39369">
    <property type="entry name" value="LIN-24 (TWENTY-FOUR) LIKE"/>
    <property type="match status" value="1"/>
</dbReference>
<gene>
    <name evidence="1" type="ORF">TR112452</name>
</gene>
<dbReference type="AlphaFoldDB" id="A0A0X3NTA1"/>
<evidence type="ECO:0000313" key="1">
    <source>
        <dbReference type="EMBL" id="JAP42818.1"/>
    </source>
</evidence>
<dbReference type="PANTHER" id="PTHR39369:SF6">
    <property type="entry name" value="LIN-24 (TWENTY-FOUR) LIKE"/>
    <property type="match status" value="1"/>
</dbReference>
<dbReference type="EMBL" id="GEEE01020407">
    <property type="protein sequence ID" value="JAP42818.1"/>
    <property type="molecule type" value="Transcribed_RNA"/>
</dbReference>
<dbReference type="SUPFAM" id="SSF56973">
    <property type="entry name" value="Aerolisin/ETX pore-forming domain"/>
    <property type="match status" value="1"/>
</dbReference>
<proteinExistence type="predicted"/>
<dbReference type="CDD" id="cd20237">
    <property type="entry name" value="PFM_LIN24-like"/>
    <property type="match status" value="1"/>
</dbReference>